<organism evidence="3 4">
    <name type="scientific">Portunus trituberculatus</name>
    <name type="common">Swimming crab</name>
    <name type="synonym">Neptunus trituberculatus</name>
    <dbReference type="NCBI Taxonomy" id="210409"/>
    <lineage>
        <taxon>Eukaryota</taxon>
        <taxon>Metazoa</taxon>
        <taxon>Ecdysozoa</taxon>
        <taxon>Arthropoda</taxon>
        <taxon>Crustacea</taxon>
        <taxon>Multicrustacea</taxon>
        <taxon>Malacostraca</taxon>
        <taxon>Eumalacostraca</taxon>
        <taxon>Eucarida</taxon>
        <taxon>Decapoda</taxon>
        <taxon>Pleocyemata</taxon>
        <taxon>Brachyura</taxon>
        <taxon>Eubrachyura</taxon>
        <taxon>Portunoidea</taxon>
        <taxon>Portunidae</taxon>
        <taxon>Portuninae</taxon>
        <taxon>Portunus</taxon>
    </lineage>
</organism>
<evidence type="ECO:0000256" key="2">
    <source>
        <dbReference type="SAM" id="SignalP"/>
    </source>
</evidence>
<reference evidence="3 4" key="1">
    <citation type="submission" date="2019-05" db="EMBL/GenBank/DDBJ databases">
        <title>Another draft genome of Portunus trituberculatus and its Hox gene families provides insights of decapod evolution.</title>
        <authorList>
            <person name="Jeong J.-H."/>
            <person name="Song I."/>
            <person name="Kim S."/>
            <person name="Choi T."/>
            <person name="Kim D."/>
            <person name="Ryu S."/>
            <person name="Kim W."/>
        </authorList>
    </citation>
    <scope>NUCLEOTIDE SEQUENCE [LARGE SCALE GENOMIC DNA]</scope>
    <source>
        <tissue evidence="3">Muscle</tissue>
    </source>
</reference>
<feature type="region of interest" description="Disordered" evidence="1">
    <location>
        <begin position="41"/>
        <end position="88"/>
    </location>
</feature>
<protein>
    <submittedName>
        <fullName evidence="3">Uncharacterized protein</fullName>
    </submittedName>
</protein>
<evidence type="ECO:0000313" key="4">
    <source>
        <dbReference type="Proteomes" id="UP000324222"/>
    </source>
</evidence>
<feature type="compositionally biased region" description="Low complexity" evidence="1">
    <location>
        <begin position="62"/>
        <end position="83"/>
    </location>
</feature>
<evidence type="ECO:0000313" key="3">
    <source>
        <dbReference type="EMBL" id="MPC13101.1"/>
    </source>
</evidence>
<gene>
    <name evidence="3" type="ORF">E2C01_005821</name>
</gene>
<dbReference type="EMBL" id="VSRR010000257">
    <property type="protein sequence ID" value="MPC13101.1"/>
    <property type="molecule type" value="Genomic_DNA"/>
</dbReference>
<name>A0A5B7CW17_PORTR</name>
<evidence type="ECO:0000256" key="1">
    <source>
        <dbReference type="SAM" id="MobiDB-lite"/>
    </source>
</evidence>
<keyword evidence="4" id="KW-1185">Reference proteome</keyword>
<accession>A0A5B7CW17</accession>
<sequence>MPLLLPLRLLLPSPAPFTGNVWGVRTSALVVVLLVLLSGRGSGSEFPDRECCDSAPPPPPHYHTVTSTSTTTTTTTTQQPPTYGEITNPLVFKGTNL</sequence>
<comment type="caution">
    <text evidence="3">The sequence shown here is derived from an EMBL/GenBank/DDBJ whole genome shotgun (WGS) entry which is preliminary data.</text>
</comment>
<keyword evidence="2" id="KW-0732">Signal</keyword>
<dbReference type="AlphaFoldDB" id="A0A5B7CW17"/>
<feature type="chain" id="PRO_5023141566" evidence="2">
    <location>
        <begin position="44"/>
        <end position="97"/>
    </location>
</feature>
<dbReference type="Proteomes" id="UP000324222">
    <property type="component" value="Unassembled WGS sequence"/>
</dbReference>
<proteinExistence type="predicted"/>
<feature type="signal peptide" evidence="2">
    <location>
        <begin position="1"/>
        <end position="43"/>
    </location>
</feature>